<organism evidence="2 3">
    <name type="scientific">Zhongshania aquimaris</name>
    <dbReference type="NCBI Taxonomy" id="2857107"/>
    <lineage>
        <taxon>Bacteria</taxon>
        <taxon>Pseudomonadati</taxon>
        <taxon>Pseudomonadota</taxon>
        <taxon>Gammaproteobacteria</taxon>
        <taxon>Cellvibrionales</taxon>
        <taxon>Spongiibacteraceae</taxon>
        <taxon>Zhongshania</taxon>
    </lineage>
</organism>
<keyword evidence="3" id="KW-1185">Reference proteome</keyword>
<evidence type="ECO:0000256" key="1">
    <source>
        <dbReference type="SAM" id="SignalP"/>
    </source>
</evidence>
<evidence type="ECO:0000313" key="2">
    <source>
        <dbReference type="EMBL" id="MBW2940018.1"/>
    </source>
</evidence>
<feature type="signal peptide" evidence="1">
    <location>
        <begin position="1"/>
        <end position="23"/>
    </location>
</feature>
<feature type="chain" id="PRO_5045324749" description="Outer membrane protein beta-barrel domain-containing protein" evidence="1">
    <location>
        <begin position="24"/>
        <end position="196"/>
    </location>
</feature>
<proteinExistence type="predicted"/>
<reference evidence="2" key="1">
    <citation type="submission" date="2021-07" db="EMBL/GenBank/DDBJ databases">
        <title>Zhongshania sp. CAU 1632 isolated from seawater.</title>
        <authorList>
            <person name="Kim W."/>
        </authorList>
    </citation>
    <scope>NUCLEOTIDE SEQUENCE</scope>
    <source>
        <strain evidence="2">CAU 1632</strain>
    </source>
</reference>
<name>A0ABS6VNY8_9GAMM</name>
<evidence type="ECO:0008006" key="4">
    <source>
        <dbReference type="Google" id="ProtNLM"/>
    </source>
</evidence>
<keyword evidence="1" id="KW-0732">Signal</keyword>
<evidence type="ECO:0000313" key="3">
    <source>
        <dbReference type="Proteomes" id="UP001166291"/>
    </source>
</evidence>
<dbReference type="Proteomes" id="UP001166291">
    <property type="component" value="Unassembled WGS sequence"/>
</dbReference>
<gene>
    <name evidence="2" type="ORF">KXJ70_04490</name>
</gene>
<dbReference type="EMBL" id="JAHWDQ010000001">
    <property type="protein sequence ID" value="MBW2940018.1"/>
    <property type="molecule type" value="Genomic_DNA"/>
</dbReference>
<sequence length="196" mass="22180">MKSNIATLLVSSVLATATINAQADADNANQYRYLEAAVAYQSTDWGPFSEETNATFLASIDFLKYVHAHARYNNGDTHLPKGYQQDGWLTYGIGAHYFISPNTSLLVTADRHELGSNNKKPDETAREYRVGIRHDLNAQWRLTLEAGEHDLIVGSDTTFIFETIYSYNEHLGGSFRVRDYDELDLSSYELGFRYSF</sequence>
<comment type="caution">
    <text evidence="2">The sequence shown here is derived from an EMBL/GenBank/DDBJ whole genome shotgun (WGS) entry which is preliminary data.</text>
</comment>
<protein>
    <recommendedName>
        <fullName evidence="4">Outer membrane protein beta-barrel domain-containing protein</fullName>
    </recommendedName>
</protein>
<dbReference type="RefSeq" id="WP_219042245.1">
    <property type="nucleotide sequence ID" value="NZ_JAHWDQ010000001.1"/>
</dbReference>
<accession>A0ABS6VNY8</accession>